<organism evidence="2 3">
    <name type="scientific">Alicyclobacillus tolerans</name>
    <dbReference type="NCBI Taxonomy" id="90970"/>
    <lineage>
        <taxon>Bacteria</taxon>
        <taxon>Bacillati</taxon>
        <taxon>Bacillota</taxon>
        <taxon>Bacilli</taxon>
        <taxon>Bacillales</taxon>
        <taxon>Alicyclobacillaceae</taxon>
        <taxon>Alicyclobacillus</taxon>
    </lineage>
</organism>
<comment type="caution">
    <text evidence="2">The sequence shown here is derived from an EMBL/GenBank/DDBJ whole genome shotgun (WGS) entry which is preliminary data.</text>
</comment>
<feature type="region of interest" description="Disordered" evidence="1">
    <location>
        <begin position="387"/>
        <end position="419"/>
    </location>
</feature>
<dbReference type="EMBL" id="JAURUO010000013">
    <property type="protein sequence ID" value="MDP9729372.1"/>
    <property type="molecule type" value="Genomic_DNA"/>
</dbReference>
<reference evidence="2 3" key="1">
    <citation type="submission" date="2023-07" db="EMBL/GenBank/DDBJ databases">
        <title>Genomic Encyclopedia of Type Strains, Phase IV (KMG-IV): sequencing the most valuable type-strain genomes for metagenomic binning, comparative biology and taxonomic classification.</title>
        <authorList>
            <person name="Goeker M."/>
        </authorList>
    </citation>
    <scope>NUCLEOTIDE SEQUENCE [LARGE SCALE GENOMIC DNA]</scope>
    <source>
        <strain evidence="2 3">DSM 25924</strain>
    </source>
</reference>
<evidence type="ECO:0000313" key="2">
    <source>
        <dbReference type="EMBL" id="MDP9729372.1"/>
    </source>
</evidence>
<proteinExistence type="predicted"/>
<protein>
    <recommendedName>
        <fullName evidence="4">Helix-turn-helix domain-containing protein</fullName>
    </recommendedName>
</protein>
<dbReference type="InterPro" id="IPR036388">
    <property type="entry name" value="WH-like_DNA-bd_sf"/>
</dbReference>
<feature type="region of interest" description="Disordered" evidence="1">
    <location>
        <begin position="214"/>
        <end position="239"/>
    </location>
</feature>
<keyword evidence="3" id="KW-1185">Reference proteome</keyword>
<dbReference type="Pfam" id="PF13730">
    <property type="entry name" value="HTH_36"/>
    <property type="match status" value="1"/>
</dbReference>
<gene>
    <name evidence="2" type="ORF">J2S04_002345</name>
</gene>
<feature type="compositionally biased region" description="Polar residues" evidence="1">
    <location>
        <begin position="387"/>
        <end position="405"/>
    </location>
</feature>
<dbReference type="Proteomes" id="UP001229209">
    <property type="component" value="Unassembled WGS sequence"/>
</dbReference>
<evidence type="ECO:0000313" key="3">
    <source>
        <dbReference type="Proteomes" id="UP001229209"/>
    </source>
</evidence>
<name>A0ABT9LYM1_9BACL</name>
<evidence type="ECO:0000256" key="1">
    <source>
        <dbReference type="SAM" id="MobiDB-lite"/>
    </source>
</evidence>
<dbReference type="RefSeq" id="WP_203115854.1">
    <property type="nucleotide sequence ID" value="NZ_JAURUO010000013.1"/>
</dbReference>
<feature type="compositionally biased region" description="Low complexity" evidence="1">
    <location>
        <begin position="217"/>
        <end position="232"/>
    </location>
</feature>
<sequence length="432" mass="49283">MNSTNTSIEKSPLEIIWGTRLLDEGFLGIPNIIVRNYRKLGIEHGEFGLLCCILTYKHDYQDPYPSHEKIADHLQCSTRQVRKWIDSLESKNLLMIGRRRNKTNKQLGTMVYNFKPLIDSALKLVGEHPLPNPVDDWEVEYQKPVVPEVPLEPQVPVGPNHPVELEIPVGTGPEVPLNRSLNRSINNKNNNNAHARAIYIDITVENQEAEEKDFSTSTLFSDMPTSSSSSPSNTMKDYDWDKNENPETIASLEMNQEPIYTMIGQAALEPIWEEIPNPKEPNHTDFHSQVVEPACQAFEQKIMIYLGRPFVVREEDYRKLVSLLASGVPKTFILEGMDHAFKQFELYHPGKKLRAPAAYCLAVIESQWELELAKRSEPTLISFETKANNGDQATTHQRSRTSYRSNDVHLSINSPKPKDPRYPAFYELFPDG</sequence>
<evidence type="ECO:0008006" key="4">
    <source>
        <dbReference type="Google" id="ProtNLM"/>
    </source>
</evidence>
<dbReference type="Gene3D" id="1.10.10.10">
    <property type="entry name" value="Winged helix-like DNA-binding domain superfamily/Winged helix DNA-binding domain"/>
    <property type="match status" value="1"/>
</dbReference>
<accession>A0ABT9LYM1</accession>